<sequence length="145" mass="16608">MIRTEWEGFSPTPYLCPAGYWTIGYGHLCDKDHSPITREQGGRYLAEDLLDALRDVERLAPNLKDEPDHRAIACASWIMNLGKGNFASSTMLKRIREGKWEAAAKEMKRWDKVTVGGKKKPFRALTRRRLTEAHLFLTGEVKTFL</sequence>
<dbReference type="Gene3D" id="1.10.530.40">
    <property type="match status" value="1"/>
</dbReference>
<accession>E5YB66</accession>
<dbReference type="EMBL" id="ADCP02000001">
    <property type="protein sequence ID" value="EFV42762.2"/>
    <property type="molecule type" value="Genomic_DNA"/>
</dbReference>
<dbReference type="HOGENOM" id="CLU_091641_3_2_7"/>
<keyword evidence="4" id="KW-0378">Hydrolase</keyword>
<dbReference type="Pfam" id="PF00959">
    <property type="entry name" value="Phage_lysozyme"/>
    <property type="match status" value="1"/>
</dbReference>
<dbReference type="InterPro" id="IPR023347">
    <property type="entry name" value="Lysozyme_dom_sf"/>
</dbReference>
<dbReference type="STRING" id="563192.HMPREF0179_03439"/>
<dbReference type="PANTHER" id="PTHR38107">
    <property type="match status" value="1"/>
</dbReference>
<dbReference type="GO" id="GO:0042742">
    <property type="term" value="P:defense response to bacterium"/>
    <property type="evidence" value="ECO:0007669"/>
    <property type="project" value="UniProtKB-KW"/>
</dbReference>
<keyword evidence="6" id="KW-1185">Reference proteome</keyword>
<keyword evidence="3" id="KW-1035">Host cytoplasm</keyword>
<dbReference type="SUPFAM" id="SSF53955">
    <property type="entry name" value="Lysozyme-like"/>
    <property type="match status" value="1"/>
</dbReference>
<protein>
    <recommendedName>
        <fullName evidence="4">Lysozyme</fullName>
        <ecNumber evidence="4">3.2.1.17</ecNumber>
    </recommendedName>
</protein>
<comment type="caution">
    <text evidence="5">The sequence shown here is derived from an EMBL/GenBank/DDBJ whole genome shotgun (WGS) entry which is preliminary data.</text>
</comment>
<proteinExistence type="inferred from homology"/>
<evidence type="ECO:0000313" key="5">
    <source>
        <dbReference type="EMBL" id="EFV42762.2"/>
    </source>
</evidence>
<reference evidence="5 6" key="2">
    <citation type="submission" date="2013-04" db="EMBL/GenBank/DDBJ databases">
        <title>The Genome Sequence of Bilophila wadsworthia 3_1_6.</title>
        <authorList>
            <consortium name="The Broad Institute Genomics Platform"/>
            <person name="Earl A."/>
            <person name="Ward D."/>
            <person name="Feldgarden M."/>
            <person name="Gevers D."/>
            <person name="Sibley C."/>
            <person name="Strauss J."/>
            <person name="Allen-Vercoe E."/>
            <person name="Walker B."/>
            <person name="Young S."/>
            <person name="Zeng Q."/>
            <person name="Gargeya S."/>
            <person name="Fitzgerald M."/>
            <person name="Haas B."/>
            <person name="Abouelleil A."/>
            <person name="Allen A.W."/>
            <person name="Alvarado L."/>
            <person name="Arachchi H.M."/>
            <person name="Berlin A.M."/>
            <person name="Chapman S.B."/>
            <person name="Gainer-Dewar J."/>
            <person name="Goldberg J."/>
            <person name="Griggs A."/>
            <person name="Gujja S."/>
            <person name="Hansen M."/>
            <person name="Howarth C."/>
            <person name="Imamovic A."/>
            <person name="Ireland A."/>
            <person name="Larimer J."/>
            <person name="McCowan C."/>
            <person name="Murphy C."/>
            <person name="Pearson M."/>
            <person name="Poon T.W."/>
            <person name="Priest M."/>
            <person name="Roberts A."/>
            <person name="Saif S."/>
            <person name="Shea T."/>
            <person name="Sisk P."/>
            <person name="Sykes S."/>
            <person name="Wortman J."/>
            <person name="Nusbaum C."/>
            <person name="Birren B."/>
        </authorList>
    </citation>
    <scope>NUCLEOTIDE SEQUENCE [LARGE SCALE GENOMIC DNA]</scope>
    <source>
        <strain evidence="5 6">3_1_6</strain>
    </source>
</reference>
<dbReference type="InterPro" id="IPR002196">
    <property type="entry name" value="Glyco_hydro_24"/>
</dbReference>
<evidence type="ECO:0000256" key="4">
    <source>
        <dbReference type="RuleBase" id="RU003788"/>
    </source>
</evidence>
<keyword evidence="4" id="KW-0326">Glycosidase</keyword>
<dbReference type="InterPro" id="IPR033907">
    <property type="entry name" value="Endolysin_autolysin"/>
</dbReference>
<keyword evidence="2 4" id="KW-0081">Bacteriolytic enzyme</keyword>
<keyword evidence="1 4" id="KW-0929">Antimicrobial</keyword>
<evidence type="ECO:0000313" key="6">
    <source>
        <dbReference type="Proteomes" id="UP000006034"/>
    </source>
</evidence>
<dbReference type="EC" id="3.2.1.17" evidence="4"/>
<dbReference type="GO" id="GO:0003796">
    <property type="term" value="F:lysozyme activity"/>
    <property type="evidence" value="ECO:0007669"/>
    <property type="project" value="UniProtKB-EC"/>
</dbReference>
<dbReference type="AlphaFoldDB" id="E5YB66"/>
<reference evidence="5 6" key="1">
    <citation type="submission" date="2010-10" db="EMBL/GenBank/DDBJ databases">
        <authorList>
            <consortium name="The Broad Institute Genome Sequencing Platform"/>
            <person name="Ward D."/>
            <person name="Earl A."/>
            <person name="Feldgarden M."/>
            <person name="Young S.K."/>
            <person name="Gargeya S."/>
            <person name="Zeng Q."/>
            <person name="Alvarado L."/>
            <person name="Berlin A."/>
            <person name="Bochicchio J."/>
            <person name="Chapman S.B."/>
            <person name="Chen Z."/>
            <person name="Freedman E."/>
            <person name="Gellesch M."/>
            <person name="Goldberg J."/>
            <person name="Griggs A."/>
            <person name="Gujja S."/>
            <person name="Heilman E."/>
            <person name="Heiman D."/>
            <person name="Howarth C."/>
            <person name="Mehta T."/>
            <person name="Neiman D."/>
            <person name="Pearson M."/>
            <person name="Roberts A."/>
            <person name="Saif S."/>
            <person name="Shea T."/>
            <person name="Shenoy N."/>
            <person name="Sisk P."/>
            <person name="Stolte C."/>
            <person name="Sykes S."/>
            <person name="White J."/>
            <person name="Yandava C."/>
            <person name="Allen-Vercoe E."/>
            <person name="Sibley C."/>
            <person name="Ambrose C.E."/>
            <person name="Strauss J."/>
            <person name="Daigneault M."/>
            <person name="Haas B."/>
            <person name="Nusbaum C."/>
            <person name="Birren B."/>
        </authorList>
    </citation>
    <scope>NUCLEOTIDE SEQUENCE [LARGE SCALE GENOMIC DNA]</scope>
    <source>
        <strain evidence="5 6">3_1_6</strain>
    </source>
</reference>
<dbReference type="eggNOG" id="COG3772">
    <property type="taxonomic scope" value="Bacteria"/>
</dbReference>
<gene>
    <name evidence="5" type="ORF">HMPREF0179_03439</name>
</gene>
<evidence type="ECO:0000256" key="3">
    <source>
        <dbReference type="ARBA" id="ARBA00023200"/>
    </source>
</evidence>
<dbReference type="CDD" id="cd00737">
    <property type="entry name" value="lyz_endolysin_autolysin"/>
    <property type="match status" value="1"/>
</dbReference>
<dbReference type="GO" id="GO:0009253">
    <property type="term" value="P:peptidoglycan catabolic process"/>
    <property type="evidence" value="ECO:0007669"/>
    <property type="project" value="InterPro"/>
</dbReference>
<dbReference type="Proteomes" id="UP000006034">
    <property type="component" value="Unassembled WGS sequence"/>
</dbReference>
<dbReference type="PANTHER" id="PTHR38107:SF3">
    <property type="entry name" value="LYSOZYME RRRD-RELATED"/>
    <property type="match status" value="1"/>
</dbReference>
<dbReference type="GO" id="GO:0031640">
    <property type="term" value="P:killing of cells of another organism"/>
    <property type="evidence" value="ECO:0007669"/>
    <property type="project" value="UniProtKB-KW"/>
</dbReference>
<dbReference type="InterPro" id="IPR051018">
    <property type="entry name" value="Bacteriophage_GH24"/>
</dbReference>
<name>E5YB66_BILW3</name>
<organism evidence="5 6">
    <name type="scientific">Bilophila wadsworthia (strain 3_1_6)</name>
    <dbReference type="NCBI Taxonomy" id="563192"/>
    <lineage>
        <taxon>Bacteria</taxon>
        <taxon>Pseudomonadati</taxon>
        <taxon>Thermodesulfobacteriota</taxon>
        <taxon>Desulfovibrionia</taxon>
        <taxon>Desulfovibrionales</taxon>
        <taxon>Desulfovibrionaceae</taxon>
        <taxon>Bilophila</taxon>
    </lineage>
</organism>
<comment type="similarity">
    <text evidence="4">Belongs to the glycosyl hydrolase 24 family.</text>
</comment>
<dbReference type="GO" id="GO:0016998">
    <property type="term" value="P:cell wall macromolecule catabolic process"/>
    <property type="evidence" value="ECO:0007669"/>
    <property type="project" value="InterPro"/>
</dbReference>
<evidence type="ECO:0000256" key="2">
    <source>
        <dbReference type="ARBA" id="ARBA00022638"/>
    </source>
</evidence>
<comment type="catalytic activity">
    <reaction evidence="4">
        <text>Hydrolysis of (1-&gt;4)-beta-linkages between N-acetylmuramic acid and N-acetyl-D-glucosamine residues in a peptidoglycan and between N-acetyl-D-glucosamine residues in chitodextrins.</text>
        <dbReference type="EC" id="3.2.1.17"/>
    </reaction>
</comment>
<dbReference type="InterPro" id="IPR023346">
    <property type="entry name" value="Lysozyme-like_dom_sf"/>
</dbReference>
<evidence type="ECO:0000256" key="1">
    <source>
        <dbReference type="ARBA" id="ARBA00022529"/>
    </source>
</evidence>